<dbReference type="EMBL" id="JACAZH010000033">
    <property type="protein sequence ID" value="KAF7337715.1"/>
    <property type="molecule type" value="Genomic_DNA"/>
</dbReference>
<accession>A0A8H6XC09</accession>
<dbReference type="OrthoDB" id="3256525at2759"/>
<reference evidence="1" key="1">
    <citation type="submission" date="2020-05" db="EMBL/GenBank/DDBJ databases">
        <title>Mycena genomes resolve the evolution of fungal bioluminescence.</title>
        <authorList>
            <person name="Tsai I.J."/>
        </authorList>
    </citation>
    <scope>NUCLEOTIDE SEQUENCE</scope>
    <source>
        <strain evidence="1">160909Yilan</strain>
    </source>
</reference>
<name>A0A8H6XC09_9AGAR</name>
<evidence type="ECO:0000313" key="1">
    <source>
        <dbReference type="EMBL" id="KAF7337715.1"/>
    </source>
</evidence>
<gene>
    <name evidence="1" type="ORF">MSAN_02245100</name>
</gene>
<dbReference type="Gene3D" id="1.20.1280.50">
    <property type="match status" value="1"/>
</dbReference>
<proteinExistence type="predicted"/>
<sequence length="385" mass="43843">MSLHHETLPPELWLEIFSRLDERTYKVSHEPFQPIPGIAAEDSVNSAYTTVVLVCRNWRAWAINLLYRNIKLSDSIWARDIDAHQGYGRWVQRAILPYTSTVTETPKPMPSTEILALYPNLEVLVRPLHRPSPFRSLRFDFDATCPSLLSLKRLDWWNHAEAARSGGINSLTTVLVAAPNLEYLFVGVVRPNFTPFHGLGAARICLPRLRTLRLSMASALLLRHIVVRWSLPALDHLVVDSPLAAGGMDMIWEVLGPQLAVVEFGKHVRFLLENHLTACFRLCPALREIDYYLFTTVPPEQEAVYPSVTSIGIHLAEIPFLEDVQDEWEHMGRHFHAFGAGMFPNLRQLRIFGMPNRVLKDERFASMLGPLNERGCTLEFPDKPL</sequence>
<evidence type="ECO:0008006" key="3">
    <source>
        <dbReference type="Google" id="ProtNLM"/>
    </source>
</evidence>
<evidence type="ECO:0000313" key="2">
    <source>
        <dbReference type="Proteomes" id="UP000623467"/>
    </source>
</evidence>
<keyword evidence="2" id="KW-1185">Reference proteome</keyword>
<protein>
    <recommendedName>
        <fullName evidence="3">F-box domain-containing protein</fullName>
    </recommendedName>
</protein>
<comment type="caution">
    <text evidence="1">The sequence shown here is derived from an EMBL/GenBank/DDBJ whole genome shotgun (WGS) entry which is preliminary data.</text>
</comment>
<dbReference type="AlphaFoldDB" id="A0A8H6XC09"/>
<dbReference type="Proteomes" id="UP000623467">
    <property type="component" value="Unassembled WGS sequence"/>
</dbReference>
<organism evidence="1 2">
    <name type="scientific">Mycena sanguinolenta</name>
    <dbReference type="NCBI Taxonomy" id="230812"/>
    <lineage>
        <taxon>Eukaryota</taxon>
        <taxon>Fungi</taxon>
        <taxon>Dikarya</taxon>
        <taxon>Basidiomycota</taxon>
        <taxon>Agaricomycotina</taxon>
        <taxon>Agaricomycetes</taxon>
        <taxon>Agaricomycetidae</taxon>
        <taxon>Agaricales</taxon>
        <taxon>Marasmiineae</taxon>
        <taxon>Mycenaceae</taxon>
        <taxon>Mycena</taxon>
    </lineage>
</organism>